<dbReference type="PANTHER" id="PTHR12592:SF0">
    <property type="entry name" value="ATP-DEPENDENT (S)-NAD(P)H-HYDRATE DEHYDRATASE"/>
    <property type="match status" value="1"/>
</dbReference>
<dbReference type="EC" id="4.2.1.136" evidence="6"/>
<accession>A0A3D4S4G2</accession>
<sequence>MLIDRDYNLALAKRPENSHKGTFGKVLLIGGNFEMAGAIIMASLAAISSGAGLVTVATDARNFSAIHTHTPEVMCVDWDEKKMFTDLLKSVDTVFIGSGLGRNKKAERLFTDTLEIVTKKQFLVLDADALFFLSHNTQLPITAKSVILTPHQGEWSRLSGLEPSLQTHKSNLQSFRSFILNHQLEDTDTLLVLKKHHTDVYGSLNHHFEHIAHLDIGNPAMATGGMGDTLSGIISALVYQSKSIEHAILDSLFIHSMIGDQLAKSNYVVRPTLISQHIPKFITDNLIVSK</sequence>
<comment type="catalytic activity">
    <reaction evidence="6">
        <text>(6S)-NADPHX + ADP = AMP + phosphate + NADPH + H(+)</text>
        <dbReference type="Rhea" id="RHEA:32235"/>
        <dbReference type="ChEBI" id="CHEBI:15378"/>
        <dbReference type="ChEBI" id="CHEBI:43474"/>
        <dbReference type="ChEBI" id="CHEBI:57783"/>
        <dbReference type="ChEBI" id="CHEBI:64076"/>
        <dbReference type="ChEBI" id="CHEBI:456215"/>
        <dbReference type="ChEBI" id="CHEBI:456216"/>
        <dbReference type="EC" id="4.2.1.136"/>
    </reaction>
</comment>
<evidence type="ECO:0000256" key="4">
    <source>
        <dbReference type="ARBA" id="ARBA00023027"/>
    </source>
</evidence>
<dbReference type="AlphaFoldDB" id="A0A3D4S4G2"/>
<feature type="binding site" evidence="6">
    <location>
        <begin position="194"/>
        <end position="198"/>
    </location>
    <ligand>
        <name>AMP</name>
        <dbReference type="ChEBI" id="CHEBI:456215"/>
    </ligand>
</feature>
<dbReference type="Gene3D" id="3.40.1190.20">
    <property type="match status" value="1"/>
</dbReference>
<dbReference type="PROSITE" id="PS51383">
    <property type="entry name" value="YJEF_C_3"/>
    <property type="match status" value="1"/>
</dbReference>
<dbReference type="NCBIfam" id="TIGR00196">
    <property type="entry name" value="yjeF_cterm"/>
    <property type="match status" value="1"/>
</dbReference>
<keyword evidence="5 6" id="KW-0456">Lyase</keyword>
<evidence type="ECO:0000256" key="6">
    <source>
        <dbReference type="HAMAP-Rule" id="MF_01965"/>
    </source>
</evidence>
<keyword evidence="4 6" id="KW-0520">NAD</keyword>
<dbReference type="HAMAP" id="MF_01965">
    <property type="entry name" value="NADHX_dehydratase"/>
    <property type="match status" value="1"/>
</dbReference>
<feature type="binding site" evidence="6">
    <location>
        <position position="227"/>
    </location>
    <ligand>
        <name>AMP</name>
        <dbReference type="ChEBI" id="CHEBI:456215"/>
    </ligand>
</feature>
<dbReference type="GO" id="GO:0046496">
    <property type="term" value="P:nicotinamide nucleotide metabolic process"/>
    <property type="evidence" value="ECO:0007669"/>
    <property type="project" value="UniProtKB-UniRule"/>
</dbReference>
<keyword evidence="3 6" id="KW-0521">NADP</keyword>
<evidence type="ECO:0000256" key="3">
    <source>
        <dbReference type="ARBA" id="ARBA00022857"/>
    </source>
</evidence>
<keyword evidence="1 6" id="KW-0547">Nucleotide-binding</keyword>
<dbReference type="RefSeq" id="WP_022796278.1">
    <property type="nucleotide sequence ID" value="NZ_JBQDSL010000007.1"/>
</dbReference>
<evidence type="ECO:0000313" key="8">
    <source>
        <dbReference type="EMBL" id="HCS93694.1"/>
    </source>
</evidence>
<dbReference type="PROSITE" id="PS01050">
    <property type="entry name" value="YJEF_C_2"/>
    <property type="match status" value="1"/>
</dbReference>
<feature type="binding site" evidence="6">
    <location>
        <position position="228"/>
    </location>
    <ligand>
        <name>(6S)-NADPHX</name>
        <dbReference type="ChEBI" id="CHEBI:64076"/>
    </ligand>
</feature>
<name>A0A3D4S4G2_9ENTE</name>
<organism evidence="8 9">
    <name type="scientific">Bavariicoccus seileri</name>
    <dbReference type="NCBI Taxonomy" id="549685"/>
    <lineage>
        <taxon>Bacteria</taxon>
        <taxon>Bacillati</taxon>
        <taxon>Bacillota</taxon>
        <taxon>Bacilli</taxon>
        <taxon>Lactobacillales</taxon>
        <taxon>Enterococcaceae</taxon>
        <taxon>Bavariicoccus</taxon>
    </lineage>
</organism>
<dbReference type="PANTHER" id="PTHR12592">
    <property type="entry name" value="ATP-DEPENDENT (S)-NAD(P)H-HYDRATE DEHYDRATASE FAMILY MEMBER"/>
    <property type="match status" value="1"/>
</dbReference>
<dbReference type="SUPFAM" id="SSF53613">
    <property type="entry name" value="Ribokinase-like"/>
    <property type="match status" value="1"/>
</dbReference>
<evidence type="ECO:0000313" key="9">
    <source>
        <dbReference type="Proteomes" id="UP000262195"/>
    </source>
</evidence>
<comment type="catalytic activity">
    <reaction evidence="6">
        <text>(6S)-NADHX + ADP = AMP + phosphate + NADH + H(+)</text>
        <dbReference type="Rhea" id="RHEA:32223"/>
        <dbReference type="ChEBI" id="CHEBI:15378"/>
        <dbReference type="ChEBI" id="CHEBI:43474"/>
        <dbReference type="ChEBI" id="CHEBI:57945"/>
        <dbReference type="ChEBI" id="CHEBI:64074"/>
        <dbReference type="ChEBI" id="CHEBI:456215"/>
        <dbReference type="ChEBI" id="CHEBI:456216"/>
        <dbReference type="EC" id="4.2.1.136"/>
    </reaction>
</comment>
<evidence type="ECO:0000259" key="7">
    <source>
        <dbReference type="PROSITE" id="PS51383"/>
    </source>
</evidence>
<feature type="binding site" evidence="6">
    <location>
        <position position="151"/>
    </location>
    <ligand>
        <name>(6S)-NADPHX</name>
        <dbReference type="ChEBI" id="CHEBI:64076"/>
    </ligand>
</feature>
<feature type="binding site" evidence="6">
    <location>
        <position position="99"/>
    </location>
    <ligand>
        <name>(6S)-NADPHX</name>
        <dbReference type="ChEBI" id="CHEBI:64076"/>
    </ligand>
</feature>
<comment type="caution">
    <text evidence="8">The sequence shown here is derived from an EMBL/GenBank/DDBJ whole genome shotgun (WGS) entry which is preliminary data.</text>
</comment>
<evidence type="ECO:0000256" key="5">
    <source>
        <dbReference type="ARBA" id="ARBA00023239"/>
    </source>
</evidence>
<keyword evidence="2 6" id="KW-0067">ATP-binding</keyword>
<comment type="similarity">
    <text evidence="6">Belongs to the NnrD/CARKD family.</text>
</comment>
<evidence type="ECO:0000256" key="2">
    <source>
        <dbReference type="ARBA" id="ARBA00022840"/>
    </source>
</evidence>
<dbReference type="Pfam" id="PF01256">
    <property type="entry name" value="Carb_kinase"/>
    <property type="match status" value="1"/>
</dbReference>
<comment type="subunit">
    <text evidence="6">Homotetramer.</text>
</comment>
<proteinExistence type="inferred from homology"/>
<dbReference type="GO" id="GO:0110051">
    <property type="term" value="P:metabolite repair"/>
    <property type="evidence" value="ECO:0007669"/>
    <property type="project" value="TreeGrafter"/>
</dbReference>
<dbReference type="Proteomes" id="UP000262195">
    <property type="component" value="Unassembled WGS sequence"/>
</dbReference>
<reference evidence="8 9" key="1">
    <citation type="journal article" date="2018" name="Nat. Biotechnol.">
        <title>A standardized bacterial taxonomy based on genome phylogeny substantially revises the tree of life.</title>
        <authorList>
            <person name="Parks D.H."/>
            <person name="Chuvochina M."/>
            <person name="Waite D.W."/>
            <person name="Rinke C."/>
            <person name="Skarshewski A."/>
            <person name="Chaumeil P.A."/>
            <person name="Hugenholtz P."/>
        </authorList>
    </citation>
    <scope>NUCLEOTIDE SEQUENCE [LARGE SCALE GENOMIC DNA]</scope>
    <source>
        <strain evidence="8">UBA11306</strain>
    </source>
</reference>
<dbReference type="GO" id="GO:0052856">
    <property type="term" value="F:NAD(P)HX epimerase activity"/>
    <property type="evidence" value="ECO:0007669"/>
    <property type="project" value="TreeGrafter"/>
</dbReference>
<feature type="domain" description="YjeF C-terminal" evidence="7">
    <location>
        <begin position="3"/>
        <end position="285"/>
    </location>
</feature>
<dbReference type="EMBL" id="DQHO01000018">
    <property type="protein sequence ID" value="HCS93694.1"/>
    <property type="molecule type" value="Genomic_DNA"/>
</dbReference>
<dbReference type="InterPro" id="IPR000631">
    <property type="entry name" value="CARKD"/>
</dbReference>
<comment type="function">
    <text evidence="6">Catalyzes the dehydration of the S-form of NAD(P)HX at the expense of ADP, which is converted to AMP. Together with NAD(P)HX epimerase, which catalyzes the epimerization of the S- and R-forms, the enzyme allows the repair of both epimers of NAD(P)HX, a damaged form of NAD(P)H that is a result of enzymatic or heat-dependent hydration.</text>
</comment>
<dbReference type="CDD" id="cd01171">
    <property type="entry name" value="YXKO-related"/>
    <property type="match status" value="1"/>
</dbReference>
<feature type="binding site" evidence="6">
    <location>
        <position position="38"/>
    </location>
    <ligand>
        <name>(6S)-NADPHX</name>
        <dbReference type="ChEBI" id="CHEBI:64076"/>
    </ligand>
</feature>
<dbReference type="GO" id="GO:0052855">
    <property type="term" value="F:ADP-dependent NAD(P)H-hydrate dehydratase activity"/>
    <property type="evidence" value="ECO:0007669"/>
    <property type="project" value="UniProtKB-UniRule"/>
</dbReference>
<dbReference type="InterPro" id="IPR017953">
    <property type="entry name" value="Carbohydrate_kinase_pred_CS"/>
</dbReference>
<dbReference type="STRING" id="1121105.GCA_000421665_01007"/>
<dbReference type="GO" id="GO:0005524">
    <property type="term" value="F:ATP binding"/>
    <property type="evidence" value="ECO:0007669"/>
    <property type="project" value="UniProtKB-KW"/>
</dbReference>
<protein>
    <recommendedName>
        <fullName evidence="6">ADP-dependent (S)-NAD(P)H-hydrate dehydratase</fullName>
        <ecNumber evidence="6">4.2.1.136</ecNumber>
    </recommendedName>
    <alternativeName>
        <fullName evidence="6">ADP-dependent NAD(P)HX dehydratase</fullName>
    </alternativeName>
</protein>
<evidence type="ECO:0000256" key="1">
    <source>
        <dbReference type="ARBA" id="ARBA00022741"/>
    </source>
</evidence>
<comment type="cofactor">
    <cofactor evidence="6">
        <name>Mg(2+)</name>
        <dbReference type="ChEBI" id="CHEBI:18420"/>
    </cofactor>
</comment>
<gene>
    <name evidence="6" type="primary">nnrD</name>
    <name evidence="8" type="ORF">DIW15_03155</name>
</gene>
<dbReference type="InterPro" id="IPR029056">
    <property type="entry name" value="Ribokinase-like"/>
</dbReference>